<reference evidence="2" key="1">
    <citation type="journal article" date="2019" name="Int. J. Syst. Evol. Microbiol.">
        <title>The Global Catalogue of Microorganisms (GCM) 10K type strain sequencing project: providing services to taxonomists for standard genome sequencing and annotation.</title>
        <authorList>
            <consortium name="The Broad Institute Genomics Platform"/>
            <consortium name="The Broad Institute Genome Sequencing Center for Infectious Disease"/>
            <person name="Wu L."/>
            <person name="Ma J."/>
        </authorList>
    </citation>
    <scope>NUCLEOTIDE SEQUENCE [LARGE SCALE GENOMIC DNA]</scope>
    <source>
        <strain evidence="2">CCUG 55491</strain>
    </source>
</reference>
<name>A0ABW2YLZ8_9GAMM</name>
<dbReference type="EMBL" id="JBHTIH010000002">
    <property type="protein sequence ID" value="MFD0738514.1"/>
    <property type="molecule type" value="Genomic_DNA"/>
</dbReference>
<organism evidence="1 2">
    <name type="scientific">Lysobacter koreensis</name>
    <dbReference type="NCBI Taxonomy" id="266122"/>
    <lineage>
        <taxon>Bacteria</taxon>
        <taxon>Pseudomonadati</taxon>
        <taxon>Pseudomonadota</taxon>
        <taxon>Gammaproteobacteria</taxon>
        <taxon>Lysobacterales</taxon>
        <taxon>Lysobacteraceae</taxon>
        <taxon>Lysobacter</taxon>
    </lineage>
</organism>
<sequence length="276" mass="30674">MTTNFSLQAFEDSANDGGDCRFWYAHQLMSWLGYDSWQSFQGVITKAMGSCTRLGLDPTEAFTREEVIEGGKTVKTYRLTRFACLLVSMTADSKKPEVAEAKAALAAIADTLIQQRVESADLARLETREDLKIAEKAMTGAARDGGLQTTEFGIFKDAGFRGMYNMSLRDLQAHKGMPQGKTLYDFMGLEELAGNLFRVTQTAARIKSKKVSGLNSLQRTAQDVGSEVRRIMIQNSGTAPEHLAIEEDVQGVQKRLKKVDREMKKLDKPKAKKKSK</sequence>
<dbReference type="Proteomes" id="UP001597090">
    <property type="component" value="Unassembled WGS sequence"/>
</dbReference>
<comment type="caution">
    <text evidence="1">The sequence shown here is derived from an EMBL/GenBank/DDBJ whole genome shotgun (WGS) entry which is preliminary data.</text>
</comment>
<evidence type="ECO:0000313" key="2">
    <source>
        <dbReference type="Proteomes" id="UP001597090"/>
    </source>
</evidence>
<evidence type="ECO:0000313" key="1">
    <source>
        <dbReference type="EMBL" id="MFD0738514.1"/>
    </source>
</evidence>
<gene>
    <name evidence="1" type="ORF">ACFQZQ_04335</name>
</gene>
<proteinExistence type="predicted"/>
<protein>
    <recommendedName>
        <fullName evidence="3">Damage-inducible protein D</fullName>
    </recommendedName>
</protein>
<evidence type="ECO:0008006" key="3">
    <source>
        <dbReference type="Google" id="ProtNLM"/>
    </source>
</evidence>
<accession>A0ABW2YLZ8</accession>
<dbReference type="RefSeq" id="WP_386811431.1">
    <property type="nucleotide sequence ID" value="NZ_JBHTIH010000002.1"/>
</dbReference>
<keyword evidence="2" id="KW-1185">Reference proteome</keyword>